<sequence length="267" mass="29727">MAHSAHEADRTLATMTSMWGAPLRTRWRGSRRRDPDQARFLTVASLRWVLAHKAYTPWYLVRYYRLAKFRLANPHVVLRGMVFLGKNVEIHSTPELSRLEIGRWVHVGDGNAIRCHEGSLRIGDKVVFGKDNVVNTYLDIEIGASTLVADWCYICDFDHRTEDITYPIKDQGIVKGPVRIGPDTWIATKVTVLRGTRTGRGCVLGAHAVVKGDIPDYSIAVGAPAKVVRNRRTDWESGAADRAAYVAALEDIARKKAGREPAAEPGS</sequence>
<dbReference type="EC" id="2.3.1.-" evidence="1"/>
<dbReference type="eggNOG" id="COG0110">
    <property type="taxonomic scope" value="Bacteria"/>
</dbReference>
<accession>A0A098BT06</accession>
<proteinExistence type="predicted"/>
<dbReference type="CDD" id="cd04647">
    <property type="entry name" value="LbH_MAT_like"/>
    <property type="match status" value="1"/>
</dbReference>
<keyword evidence="1" id="KW-0808">Transferase</keyword>
<name>A0A098BT06_9NOCA</name>
<dbReference type="InterPro" id="IPR011004">
    <property type="entry name" value="Trimer_LpxA-like_sf"/>
</dbReference>
<gene>
    <name evidence="1" type="ORF">RHRU231_880065</name>
</gene>
<keyword evidence="1" id="KW-0012">Acyltransferase</keyword>
<protein>
    <submittedName>
        <fullName evidence="1">Putative enzyme</fullName>
        <ecNumber evidence="1">2.3.1.-</ecNumber>
    </submittedName>
</protein>
<dbReference type="InterPro" id="IPR051159">
    <property type="entry name" value="Hexapeptide_acetyltransf"/>
</dbReference>
<reference evidence="1 2" key="1">
    <citation type="journal article" date="2014" name="Genome Announc.">
        <title>Draft Genome Sequence of Propane- and Butane-Oxidizing Actinobacterium Rhodococcus ruber IEGM 231.</title>
        <authorList>
            <person name="Ivshina I.B."/>
            <person name="Kuyukina M.S."/>
            <person name="Krivoruchko A.V."/>
            <person name="Barbe V."/>
            <person name="Fischer C."/>
        </authorList>
    </citation>
    <scope>NUCLEOTIDE SEQUENCE [LARGE SCALE GENOMIC DNA]</scope>
</reference>
<dbReference type="AlphaFoldDB" id="A0A098BT06"/>
<dbReference type="PANTHER" id="PTHR23416">
    <property type="entry name" value="SIALIC ACID SYNTHASE-RELATED"/>
    <property type="match status" value="1"/>
</dbReference>
<dbReference type="GO" id="GO:0016746">
    <property type="term" value="F:acyltransferase activity"/>
    <property type="evidence" value="ECO:0007669"/>
    <property type="project" value="UniProtKB-KW"/>
</dbReference>
<dbReference type="Proteomes" id="UP000042997">
    <property type="component" value="Unassembled WGS sequence"/>
</dbReference>
<dbReference type="SUPFAM" id="SSF51161">
    <property type="entry name" value="Trimeric LpxA-like enzymes"/>
    <property type="match status" value="1"/>
</dbReference>
<evidence type="ECO:0000313" key="2">
    <source>
        <dbReference type="Proteomes" id="UP000042997"/>
    </source>
</evidence>
<evidence type="ECO:0000313" key="1">
    <source>
        <dbReference type="EMBL" id="CDZ91869.1"/>
    </source>
</evidence>
<dbReference type="Gene3D" id="2.160.10.10">
    <property type="entry name" value="Hexapeptide repeat proteins"/>
    <property type="match status" value="1"/>
</dbReference>
<organism evidence="1 2">
    <name type="scientific">Rhodococcus ruber</name>
    <dbReference type="NCBI Taxonomy" id="1830"/>
    <lineage>
        <taxon>Bacteria</taxon>
        <taxon>Bacillati</taxon>
        <taxon>Actinomycetota</taxon>
        <taxon>Actinomycetes</taxon>
        <taxon>Mycobacteriales</taxon>
        <taxon>Nocardiaceae</taxon>
        <taxon>Rhodococcus</taxon>
    </lineage>
</organism>
<dbReference type="EMBL" id="CCSD01000103">
    <property type="protein sequence ID" value="CDZ91869.1"/>
    <property type="molecule type" value="Genomic_DNA"/>
</dbReference>